<dbReference type="Pfam" id="PF06792">
    <property type="entry name" value="UPF0261"/>
    <property type="match status" value="1"/>
</dbReference>
<dbReference type="Gene3D" id="3.40.50.12030">
    <property type="entry name" value="Uncharacterised protein family UPF0261, NC domain"/>
    <property type="match status" value="1"/>
</dbReference>
<dbReference type="InterPro" id="IPR056778">
    <property type="entry name" value="UPF0261_C"/>
</dbReference>
<dbReference type="InterPro" id="IPR008322">
    <property type="entry name" value="UPF0261"/>
</dbReference>
<dbReference type="CDD" id="cd15488">
    <property type="entry name" value="Tm-1-like"/>
    <property type="match status" value="1"/>
</dbReference>
<dbReference type="PIRSF" id="PIRSF033271">
    <property type="entry name" value="UCP033271"/>
    <property type="match status" value="1"/>
</dbReference>
<evidence type="ECO:0000313" key="4">
    <source>
        <dbReference type="Proteomes" id="UP001371305"/>
    </source>
</evidence>
<name>A0ABU9AYR7_9BACT</name>
<dbReference type="EMBL" id="JBBUKT010000007">
    <property type="protein sequence ID" value="MEK7952535.1"/>
    <property type="molecule type" value="Genomic_DNA"/>
</dbReference>
<evidence type="ECO:0000313" key="3">
    <source>
        <dbReference type="EMBL" id="MEK7952535.1"/>
    </source>
</evidence>
<evidence type="ECO:0000259" key="1">
    <source>
        <dbReference type="Pfam" id="PF06792"/>
    </source>
</evidence>
<gene>
    <name evidence="3" type="ORF">WKV53_18625</name>
</gene>
<dbReference type="Pfam" id="PF23189">
    <property type="entry name" value="UPF0261_C"/>
    <property type="match status" value="1"/>
</dbReference>
<feature type="domain" description="UPF0261" evidence="2">
    <location>
        <begin position="183"/>
        <end position="397"/>
    </location>
</feature>
<dbReference type="InterPro" id="IPR044122">
    <property type="entry name" value="UPF0261_N"/>
</dbReference>
<dbReference type="RefSeq" id="WP_341406291.1">
    <property type="nucleotide sequence ID" value="NZ_JBBUKT010000007.1"/>
</dbReference>
<dbReference type="PANTHER" id="PTHR31862">
    <property type="entry name" value="UPF0261 DOMAIN PROTEIN (AFU_ORTHOLOGUE AFUA_1G10120)"/>
    <property type="match status" value="1"/>
</dbReference>
<comment type="caution">
    <text evidence="3">The sequence shown here is derived from an EMBL/GenBank/DDBJ whole genome shotgun (WGS) entry which is preliminary data.</text>
</comment>
<dbReference type="InterPro" id="IPR051353">
    <property type="entry name" value="Tobamovirus_resist_UPF0261"/>
</dbReference>
<keyword evidence="4" id="KW-1185">Reference proteome</keyword>
<protein>
    <submittedName>
        <fullName evidence="3">Tm-1-like ATP-binding domain-containing protein</fullName>
    </submittedName>
</protein>
<dbReference type="Proteomes" id="UP001371305">
    <property type="component" value="Unassembled WGS sequence"/>
</dbReference>
<dbReference type="NCBIfam" id="NF002674">
    <property type="entry name" value="PRK02399.1-2"/>
    <property type="match status" value="1"/>
</dbReference>
<accession>A0ABU9AYR7</accession>
<proteinExistence type="predicted"/>
<organism evidence="3 4">
    <name type="scientific">Luteolibacter soli</name>
    <dbReference type="NCBI Taxonomy" id="3135280"/>
    <lineage>
        <taxon>Bacteria</taxon>
        <taxon>Pseudomonadati</taxon>
        <taxon>Verrucomicrobiota</taxon>
        <taxon>Verrucomicrobiia</taxon>
        <taxon>Verrucomicrobiales</taxon>
        <taxon>Verrucomicrobiaceae</taxon>
        <taxon>Luteolibacter</taxon>
    </lineage>
</organism>
<dbReference type="Gene3D" id="3.40.50.12020">
    <property type="entry name" value="Uncharacterised protein family UPF0261, NN domain"/>
    <property type="match status" value="1"/>
</dbReference>
<dbReference type="PANTHER" id="PTHR31862:SF1">
    <property type="entry name" value="UPF0261 DOMAIN PROTEIN (AFU_ORTHOLOGUE AFUA_1G10120)"/>
    <property type="match status" value="1"/>
</dbReference>
<sequence>MATIAVLGALDTKGEEHAFVANLIRRRGHEVLLIDVGSGGPPVVKPDVTREEVAAAGKIDLAALSGRRDRGECVVAMSKAAPKMVEKLFRDGRIEGIISLGGGGGTAIGTAAMRALPIGFPKVMVSTLASGNTAPYLGEKDIVMIPSIADVAGLNRLSRVIFSRAAGAICGMVDAEIATSDAKPLIVASMFGNTTACVTEAKRILEDAGYEVLVFAATGAGGRAMEALIGSGMVAGVLDITTTEWADELVGGVLTAGPERLDAAGEAAVPCVIAPGCLDMVNFGVQESVPKRFTGRNFYIHNPQVTLMRTTPDECAELGEIIAAKVNMFAAPSAVMIPKKAISVISAPGQPFHDTAADRALFAALKRDARVPVLEYDMEINDPAFARACAEKLLELMRAVDSE</sequence>
<reference evidence="3 4" key="1">
    <citation type="submission" date="2024-04" db="EMBL/GenBank/DDBJ databases">
        <title>Luteolibacter sp. isolated from soil.</title>
        <authorList>
            <person name="An J."/>
        </authorList>
    </citation>
    <scope>NUCLEOTIDE SEQUENCE [LARGE SCALE GENOMIC DNA]</scope>
    <source>
        <strain evidence="3 4">Y139</strain>
    </source>
</reference>
<evidence type="ECO:0000259" key="2">
    <source>
        <dbReference type="Pfam" id="PF23189"/>
    </source>
</evidence>
<feature type="domain" description="UPF0261" evidence="1">
    <location>
        <begin position="3"/>
        <end position="176"/>
    </location>
</feature>